<accession>A0A5N6PKT7</accession>
<organism evidence="2 3">
    <name type="scientific">Mikania micrantha</name>
    <name type="common">bitter vine</name>
    <dbReference type="NCBI Taxonomy" id="192012"/>
    <lineage>
        <taxon>Eukaryota</taxon>
        <taxon>Viridiplantae</taxon>
        <taxon>Streptophyta</taxon>
        <taxon>Embryophyta</taxon>
        <taxon>Tracheophyta</taxon>
        <taxon>Spermatophyta</taxon>
        <taxon>Magnoliopsida</taxon>
        <taxon>eudicotyledons</taxon>
        <taxon>Gunneridae</taxon>
        <taxon>Pentapetalae</taxon>
        <taxon>asterids</taxon>
        <taxon>campanulids</taxon>
        <taxon>Asterales</taxon>
        <taxon>Asteraceae</taxon>
        <taxon>Asteroideae</taxon>
        <taxon>Heliantheae alliance</taxon>
        <taxon>Eupatorieae</taxon>
        <taxon>Mikania</taxon>
    </lineage>
</organism>
<feature type="region of interest" description="Disordered" evidence="1">
    <location>
        <begin position="1"/>
        <end position="33"/>
    </location>
</feature>
<proteinExistence type="predicted"/>
<evidence type="ECO:0000313" key="2">
    <source>
        <dbReference type="EMBL" id="KAD6455102.1"/>
    </source>
</evidence>
<feature type="compositionally biased region" description="Basic and acidic residues" evidence="1">
    <location>
        <begin position="58"/>
        <end position="73"/>
    </location>
</feature>
<protein>
    <submittedName>
        <fullName evidence="2">Uncharacterized protein</fullName>
    </submittedName>
</protein>
<reference evidence="2 3" key="1">
    <citation type="submission" date="2019-05" db="EMBL/GenBank/DDBJ databases">
        <title>Mikania micrantha, genome provides insights into the molecular mechanism of rapid growth.</title>
        <authorList>
            <person name="Liu B."/>
        </authorList>
    </citation>
    <scope>NUCLEOTIDE SEQUENCE [LARGE SCALE GENOMIC DNA]</scope>
    <source>
        <strain evidence="2">NLD-2019</strain>
        <tissue evidence="2">Leaf</tissue>
    </source>
</reference>
<feature type="compositionally biased region" description="Basic and acidic residues" evidence="1">
    <location>
        <begin position="1"/>
        <end position="13"/>
    </location>
</feature>
<dbReference type="AlphaFoldDB" id="A0A5N6PKT7"/>
<comment type="caution">
    <text evidence="2">The sequence shown here is derived from an EMBL/GenBank/DDBJ whole genome shotgun (WGS) entry which is preliminary data.</text>
</comment>
<sequence>MIGGDRRTLRHESPAIGDSRSLGGTIGVEDGREGGVNCDCLGTLQRSHERVKLRLHEMANSSERLKRRDDRARSGRSIPGRV</sequence>
<name>A0A5N6PKT7_9ASTR</name>
<feature type="region of interest" description="Disordered" evidence="1">
    <location>
        <begin position="58"/>
        <end position="82"/>
    </location>
</feature>
<dbReference type="Proteomes" id="UP000326396">
    <property type="component" value="Linkage Group LG12"/>
</dbReference>
<evidence type="ECO:0000256" key="1">
    <source>
        <dbReference type="SAM" id="MobiDB-lite"/>
    </source>
</evidence>
<evidence type="ECO:0000313" key="3">
    <source>
        <dbReference type="Proteomes" id="UP000326396"/>
    </source>
</evidence>
<dbReference type="EMBL" id="SZYD01000004">
    <property type="protein sequence ID" value="KAD6455102.1"/>
    <property type="molecule type" value="Genomic_DNA"/>
</dbReference>
<gene>
    <name evidence="2" type="ORF">E3N88_09808</name>
</gene>
<keyword evidence="3" id="KW-1185">Reference proteome</keyword>